<evidence type="ECO:0000256" key="2">
    <source>
        <dbReference type="ARBA" id="ARBA00005062"/>
    </source>
</evidence>
<dbReference type="Gene3D" id="3.30.360.10">
    <property type="entry name" value="Dihydrodipicolinate Reductase, domain 2"/>
    <property type="match status" value="1"/>
</dbReference>
<feature type="binding site" evidence="12">
    <location>
        <begin position="9"/>
        <end position="16"/>
    </location>
    <ligand>
        <name>NADP(+)</name>
        <dbReference type="ChEBI" id="CHEBI:58349"/>
    </ligand>
</feature>
<evidence type="ECO:0000313" key="15">
    <source>
        <dbReference type="EMBL" id="TWG37529.1"/>
    </source>
</evidence>
<accession>A0A561XN38</accession>
<feature type="binding site" evidence="12">
    <location>
        <position position="105"/>
    </location>
    <ligand>
        <name>NADPH</name>
        <dbReference type="ChEBI" id="CHEBI:57783"/>
    </ligand>
</feature>
<evidence type="ECO:0000256" key="5">
    <source>
        <dbReference type="ARBA" id="ARBA00013376"/>
    </source>
</evidence>
<evidence type="ECO:0000256" key="12">
    <source>
        <dbReference type="PIRSR" id="PIRSR000098-2"/>
    </source>
</evidence>
<evidence type="ECO:0000256" key="9">
    <source>
        <dbReference type="ARBA" id="ARBA00023002"/>
    </source>
</evidence>
<dbReference type="Pfam" id="PF00742">
    <property type="entry name" value="Homoserine_dh"/>
    <property type="match status" value="1"/>
</dbReference>
<feature type="active site" description="Proton donor" evidence="11">
    <location>
        <position position="205"/>
    </location>
</feature>
<dbReference type="EMBL" id="VJWE01000013">
    <property type="protein sequence ID" value="TWG37529.1"/>
    <property type="molecule type" value="Genomic_DNA"/>
</dbReference>
<dbReference type="SUPFAM" id="SSF55347">
    <property type="entry name" value="Glyceraldehyde-3-phosphate dehydrogenase-like, C-terminal domain"/>
    <property type="match status" value="1"/>
</dbReference>
<sequence>MKPIQVGLLGIGTVGSGVFNVLQRNQDEISRRAGRGIEITMVADLDVARAKAVVGDGIQVVNDARAIIANPDIDIVIELIGGYGIARALVLEAIAAGKHVVTANKALLAVHGTEIFAAASAKGVMVAFEAAVAGGIPIIKALREGLTANRIQWIAGIINGTTNFILSEMRSKGLDFDVVLKEAQRLGYAEADPTFDIEGVDAAHKATLMSAIAFGIPVQFDKAYVEGITKLSAADIKYAEQLGYRIKLLGITKRAEKGIELRVHPSLVPSKRLIANVEGAMNAVVVQGDAVGTTLYYGKGAGSEPTASAVIADLVDIARLHTADPEHRVPHLAFQANTLQGAMDQLPVLPMSEVVTSYYLRLRVADQAGVLAKVTGLLAEAGVSIDAVLQREADEVGGEGSTQTDLIILTHDTREGTMDAVIAQMQALPTVLAPITRIRKEELN</sequence>
<comment type="pathway">
    <text evidence="1">Amino-acid biosynthesis; L-threonine biosynthesis; L-threonine from L-aspartate: step 3/5.</text>
</comment>
<dbReference type="EC" id="1.1.1.3" evidence="4"/>
<dbReference type="InterPro" id="IPR001342">
    <property type="entry name" value="HDH_cat"/>
</dbReference>
<dbReference type="SUPFAM" id="SSF51735">
    <property type="entry name" value="NAD(P)-binding Rossmann-fold domains"/>
    <property type="match status" value="1"/>
</dbReference>
<dbReference type="Pfam" id="PF01842">
    <property type="entry name" value="ACT"/>
    <property type="match status" value="1"/>
</dbReference>
<dbReference type="GO" id="GO:0004412">
    <property type="term" value="F:homoserine dehydrogenase activity"/>
    <property type="evidence" value="ECO:0007669"/>
    <property type="project" value="UniProtKB-EC"/>
</dbReference>
<evidence type="ECO:0000256" key="8">
    <source>
        <dbReference type="ARBA" id="ARBA00022857"/>
    </source>
</evidence>
<dbReference type="PANTHER" id="PTHR43331">
    <property type="entry name" value="HOMOSERINE DEHYDROGENASE"/>
    <property type="match status" value="1"/>
</dbReference>
<evidence type="ECO:0000256" key="7">
    <source>
        <dbReference type="ARBA" id="ARBA00022697"/>
    </source>
</evidence>
<dbReference type="InterPro" id="IPR019811">
    <property type="entry name" value="HDH_CS"/>
</dbReference>
<dbReference type="AlphaFoldDB" id="A0A561XN38"/>
<dbReference type="NCBIfam" id="NF004976">
    <property type="entry name" value="PRK06349.1"/>
    <property type="match status" value="1"/>
</dbReference>
<name>A0A561XN38_ACIDE</name>
<dbReference type="Gene3D" id="3.40.50.720">
    <property type="entry name" value="NAD(P)-binding Rossmann-like Domain"/>
    <property type="match status" value="1"/>
</dbReference>
<dbReference type="PIRSF" id="PIRSF000098">
    <property type="entry name" value="Homoser_dehydrog"/>
    <property type="match status" value="1"/>
</dbReference>
<evidence type="ECO:0000256" key="13">
    <source>
        <dbReference type="RuleBase" id="RU004171"/>
    </source>
</evidence>
<dbReference type="Proteomes" id="UP000321485">
    <property type="component" value="Unassembled WGS sequence"/>
</dbReference>
<dbReference type="GO" id="GO:0009086">
    <property type="term" value="P:methionine biosynthetic process"/>
    <property type="evidence" value="ECO:0007669"/>
    <property type="project" value="UniProtKB-KW"/>
</dbReference>
<comment type="caution">
    <text evidence="15">The sequence shown here is derived from an EMBL/GenBank/DDBJ whole genome shotgun (WGS) entry which is preliminary data.</text>
</comment>
<dbReference type="GO" id="GO:0050661">
    <property type="term" value="F:NADP binding"/>
    <property type="evidence" value="ECO:0007669"/>
    <property type="project" value="InterPro"/>
</dbReference>
<dbReference type="GeneID" id="51111636"/>
<evidence type="ECO:0000256" key="3">
    <source>
        <dbReference type="ARBA" id="ARBA00006753"/>
    </source>
</evidence>
<dbReference type="InterPro" id="IPR005106">
    <property type="entry name" value="Asp/hSer_DH_NAD-bd"/>
</dbReference>
<evidence type="ECO:0000313" key="16">
    <source>
        <dbReference type="Proteomes" id="UP000321485"/>
    </source>
</evidence>
<dbReference type="PROSITE" id="PS01042">
    <property type="entry name" value="HOMOSER_DHGENASE"/>
    <property type="match status" value="1"/>
</dbReference>
<comment type="pathway">
    <text evidence="2">Amino-acid biosynthesis; L-methionine biosynthesis via de novo pathway; L-homoserine from L-aspartate: step 3/3.</text>
</comment>
<evidence type="ECO:0000256" key="10">
    <source>
        <dbReference type="ARBA" id="ARBA00023167"/>
    </source>
</evidence>
<dbReference type="PROSITE" id="PS51671">
    <property type="entry name" value="ACT"/>
    <property type="match status" value="1"/>
</dbReference>
<keyword evidence="7" id="KW-0791">Threonine biosynthesis</keyword>
<gene>
    <name evidence="15" type="ORF">ATF69_2577</name>
</gene>
<comment type="similarity">
    <text evidence="3 13">Belongs to the homoserine dehydrogenase family.</text>
</comment>
<reference evidence="15 16" key="1">
    <citation type="journal article" date="2015" name="Stand. Genomic Sci.">
        <title>Genomic Encyclopedia of Bacterial and Archaeal Type Strains, Phase III: the genomes of soil and plant-associated and newly described type strains.</title>
        <authorList>
            <person name="Whitman W.B."/>
            <person name="Woyke T."/>
            <person name="Klenk H.P."/>
            <person name="Zhou Y."/>
            <person name="Lilburn T.G."/>
            <person name="Beck B.J."/>
            <person name="De Vos P."/>
            <person name="Vandamme P."/>
            <person name="Eisen J.A."/>
            <person name="Garrity G."/>
            <person name="Hugenholtz P."/>
            <person name="Kyrpides N.C."/>
        </authorList>
    </citation>
    <scope>NUCLEOTIDE SEQUENCE [LARGE SCALE GENOMIC DNA]</scope>
    <source>
        <strain evidence="15 16">DSM 64</strain>
    </source>
</reference>
<evidence type="ECO:0000259" key="14">
    <source>
        <dbReference type="PROSITE" id="PS51671"/>
    </source>
</evidence>
<keyword evidence="9" id="KW-0560">Oxidoreductase</keyword>
<evidence type="ECO:0000256" key="11">
    <source>
        <dbReference type="PIRSR" id="PIRSR000098-1"/>
    </source>
</evidence>
<dbReference type="Pfam" id="PF03447">
    <property type="entry name" value="NAD_binding_3"/>
    <property type="match status" value="1"/>
</dbReference>
<dbReference type="UniPathway" id="UPA00051">
    <property type="reaction ID" value="UER00465"/>
</dbReference>
<protein>
    <recommendedName>
        <fullName evidence="5">Homoserine dehydrogenase</fullName>
        <ecNumber evidence="4">1.1.1.3</ecNumber>
    </recommendedName>
</protein>
<dbReference type="SUPFAM" id="SSF55021">
    <property type="entry name" value="ACT-like"/>
    <property type="match status" value="1"/>
</dbReference>
<proteinExistence type="inferred from homology"/>
<dbReference type="PANTHER" id="PTHR43331:SF1">
    <property type="entry name" value="HOMOSERINE DEHYDROGENASE"/>
    <property type="match status" value="1"/>
</dbReference>
<dbReference type="Gene3D" id="3.30.70.260">
    <property type="match status" value="1"/>
</dbReference>
<dbReference type="RefSeq" id="WP_056061503.1">
    <property type="nucleotide sequence ID" value="NZ_CAXUPI020000004.1"/>
</dbReference>
<dbReference type="InterPro" id="IPR016204">
    <property type="entry name" value="HDH"/>
</dbReference>
<feature type="binding site" evidence="12">
    <location>
        <position position="190"/>
    </location>
    <ligand>
        <name>L-homoserine</name>
        <dbReference type="ChEBI" id="CHEBI:57476"/>
    </ligand>
</feature>
<evidence type="ECO:0000256" key="6">
    <source>
        <dbReference type="ARBA" id="ARBA00022605"/>
    </source>
</evidence>
<dbReference type="InterPro" id="IPR045865">
    <property type="entry name" value="ACT-like_dom_sf"/>
</dbReference>
<dbReference type="InterPro" id="IPR036291">
    <property type="entry name" value="NAD(P)-bd_dom_sf"/>
</dbReference>
<evidence type="ECO:0000256" key="4">
    <source>
        <dbReference type="ARBA" id="ARBA00013213"/>
    </source>
</evidence>
<feature type="domain" description="ACT" evidence="14">
    <location>
        <begin position="359"/>
        <end position="440"/>
    </location>
</feature>
<keyword evidence="10" id="KW-0486">Methionine biosynthesis</keyword>
<organism evidence="15 16">
    <name type="scientific">Acidovorax delafieldii</name>
    <name type="common">Pseudomonas delafieldii</name>
    <dbReference type="NCBI Taxonomy" id="47920"/>
    <lineage>
        <taxon>Bacteria</taxon>
        <taxon>Pseudomonadati</taxon>
        <taxon>Pseudomonadota</taxon>
        <taxon>Betaproteobacteria</taxon>
        <taxon>Burkholderiales</taxon>
        <taxon>Comamonadaceae</taxon>
        <taxon>Acidovorax</taxon>
    </lineage>
</organism>
<dbReference type="InterPro" id="IPR002912">
    <property type="entry name" value="ACT_dom"/>
</dbReference>
<dbReference type="FunFam" id="3.30.360.10:FF:000005">
    <property type="entry name" value="Homoserine dehydrogenase"/>
    <property type="match status" value="1"/>
</dbReference>
<dbReference type="CDD" id="cd04881">
    <property type="entry name" value="ACT_HSDH-Hom"/>
    <property type="match status" value="1"/>
</dbReference>
<dbReference type="UniPathway" id="UPA00050">
    <property type="reaction ID" value="UER00063"/>
</dbReference>
<keyword evidence="6" id="KW-0028">Amino-acid biosynthesis</keyword>
<evidence type="ECO:0000256" key="1">
    <source>
        <dbReference type="ARBA" id="ARBA00005056"/>
    </source>
</evidence>
<dbReference type="GO" id="GO:0009088">
    <property type="term" value="P:threonine biosynthetic process"/>
    <property type="evidence" value="ECO:0007669"/>
    <property type="project" value="UniProtKB-UniPathway"/>
</dbReference>
<keyword evidence="8 12" id="KW-0521">NADP</keyword>